<dbReference type="Gene3D" id="2.170.130.10">
    <property type="entry name" value="TonB-dependent receptor, plug domain"/>
    <property type="match status" value="1"/>
</dbReference>
<keyword evidence="8" id="KW-0408">Iron</keyword>
<dbReference type="Pfam" id="PF00593">
    <property type="entry name" value="TonB_dep_Rec_b-barrel"/>
    <property type="match status" value="1"/>
</dbReference>
<evidence type="ECO:0000259" key="18">
    <source>
        <dbReference type="Pfam" id="PF07715"/>
    </source>
</evidence>
<evidence type="ECO:0000256" key="7">
    <source>
        <dbReference type="ARBA" id="ARBA00022729"/>
    </source>
</evidence>
<dbReference type="PANTHER" id="PTHR32552">
    <property type="entry name" value="FERRICHROME IRON RECEPTOR-RELATED"/>
    <property type="match status" value="1"/>
</dbReference>
<evidence type="ECO:0000259" key="17">
    <source>
        <dbReference type="Pfam" id="PF00593"/>
    </source>
</evidence>
<dbReference type="PANTHER" id="PTHR32552:SF68">
    <property type="entry name" value="FERRICHROME OUTER MEMBRANE TRANSPORTER_PHAGE RECEPTOR"/>
    <property type="match status" value="1"/>
</dbReference>
<dbReference type="CDD" id="cd01347">
    <property type="entry name" value="ligand_gated_channel"/>
    <property type="match status" value="1"/>
</dbReference>
<evidence type="ECO:0000256" key="11">
    <source>
        <dbReference type="ARBA" id="ARBA00023136"/>
    </source>
</evidence>
<keyword evidence="11 14" id="KW-0472">Membrane</keyword>
<feature type="chain" id="PRO_5046599638" evidence="16">
    <location>
        <begin position="22"/>
        <end position="720"/>
    </location>
</feature>
<dbReference type="RefSeq" id="WP_160734244.1">
    <property type="nucleotide sequence ID" value="NZ_WTYO01000006.1"/>
</dbReference>
<keyword evidence="13 14" id="KW-0998">Cell outer membrane</keyword>
<dbReference type="InterPro" id="IPR012910">
    <property type="entry name" value="Plug_dom"/>
</dbReference>
<feature type="signal peptide" evidence="16">
    <location>
        <begin position="1"/>
        <end position="21"/>
    </location>
</feature>
<evidence type="ECO:0000256" key="10">
    <source>
        <dbReference type="ARBA" id="ARBA00023077"/>
    </source>
</evidence>
<comment type="similarity">
    <text evidence="2 14 15">Belongs to the TonB-dependent receptor family.</text>
</comment>
<sequence length="720" mass="78083">MRLVRFSLLCATALAPLPALAATDDAVAADAAADAAAPRQIVVTGAREESSTATKTDTPIIETPQPITVVDDELYLAQGAISVSDTLNYVSGVTANPYGPDSRVDGAFVRGINALQFRDGMRDVFSYYASIRSDPYNFDQVELVRGPASVLFGQGSLGGIINMVSKRPEFETAGELSVRYGSHDRKEVLADLTGGLTDTVAGRVVARLRGSDTQTDFVSDDRVMISPSLTFAPSPDSELTLIGLYQEDDSGSTSQFLPLVGTILPNPNGRLPNDLFVGKPGWDRYDGRLLQGTALFEQRFGEAATLNLKARYIDSDVTYLTHYANSYSNPANPYVLIDPATGDPIPDPGQRYILNYASGSIARMEIFSSDNNFQVNFNTGSAVEHTILSGVDYIWNRVRKHGGRALELVDLYDIDRDSLSDFGGSYPTPNYPGFQYATSEDVTQEQIGFYLQDQVRFFDRASLVLGVRHDLAESHAAGVEQYDASATSFRAGLIGEVIDGVSPFVSYTESFEPVSGITSSGAALRPKTGRQFEAGIKFHPLDSIIVTVTGYRIEESGRPIDDPDSDNPDHKIQVDGVVSKGFEFEGNAALPGELNLIANLSYNEAEIAGTGQQLDNVPRFNASLWGTRRFALSEDASLLIGSGVRHVGKNRSYGPAFPDGIVTPAFTLVDAFAEVSVDRWSFAINATNLFDKRYYSACLARGDCFMGSERNVFGTVSYHF</sequence>
<keyword evidence="20" id="KW-1185">Reference proteome</keyword>
<dbReference type="EMBL" id="WTYO01000006">
    <property type="protein sequence ID" value="MXO69619.1"/>
    <property type="molecule type" value="Genomic_DNA"/>
</dbReference>
<dbReference type="SUPFAM" id="SSF56935">
    <property type="entry name" value="Porins"/>
    <property type="match status" value="1"/>
</dbReference>
<evidence type="ECO:0000256" key="16">
    <source>
        <dbReference type="SAM" id="SignalP"/>
    </source>
</evidence>
<feature type="domain" description="TonB-dependent receptor-like beta-barrel" evidence="17">
    <location>
        <begin position="234"/>
        <end position="689"/>
    </location>
</feature>
<name>A0ABW9UXR8_9SPHN</name>
<comment type="subcellular location">
    <subcellularLocation>
        <location evidence="1 14">Cell outer membrane</location>
        <topology evidence="1 14">Multi-pass membrane protein</topology>
    </subcellularLocation>
</comment>
<evidence type="ECO:0000256" key="1">
    <source>
        <dbReference type="ARBA" id="ARBA00004571"/>
    </source>
</evidence>
<evidence type="ECO:0000256" key="15">
    <source>
        <dbReference type="RuleBase" id="RU003357"/>
    </source>
</evidence>
<dbReference type="NCBIfam" id="TIGR01783">
    <property type="entry name" value="TonB-siderophor"/>
    <property type="match status" value="1"/>
</dbReference>
<dbReference type="Pfam" id="PF07715">
    <property type="entry name" value="Plug"/>
    <property type="match status" value="1"/>
</dbReference>
<dbReference type="InterPro" id="IPR010105">
    <property type="entry name" value="TonB_sidphr_rcpt"/>
</dbReference>
<evidence type="ECO:0000256" key="8">
    <source>
        <dbReference type="ARBA" id="ARBA00023004"/>
    </source>
</evidence>
<dbReference type="InterPro" id="IPR039426">
    <property type="entry name" value="TonB-dep_rcpt-like"/>
</dbReference>
<evidence type="ECO:0000256" key="14">
    <source>
        <dbReference type="PROSITE-ProRule" id="PRU01360"/>
    </source>
</evidence>
<keyword evidence="6 14" id="KW-0812">Transmembrane</keyword>
<evidence type="ECO:0000313" key="20">
    <source>
        <dbReference type="Proteomes" id="UP000444401"/>
    </source>
</evidence>
<dbReference type="InterPro" id="IPR036942">
    <property type="entry name" value="Beta-barrel_TonB_sf"/>
</dbReference>
<dbReference type="Proteomes" id="UP000444401">
    <property type="component" value="Unassembled WGS sequence"/>
</dbReference>
<keyword evidence="12 19" id="KW-0675">Receptor</keyword>
<protein>
    <submittedName>
        <fullName evidence="19">TonB-dependent siderophore receptor</fullName>
    </submittedName>
</protein>
<dbReference type="InterPro" id="IPR000531">
    <property type="entry name" value="Beta-barrel_TonB"/>
</dbReference>
<organism evidence="19 20">
    <name type="scientific">Pelagerythrobacter marinus</name>
    <dbReference type="NCBI Taxonomy" id="538382"/>
    <lineage>
        <taxon>Bacteria</taxon>
        <taxon>Pseudomonadati</taxon>
        <taxon>Pseudomonadota</taxon>
        <taxon>Alphaproteobacteria</taxon>
        <taxon>Sphingomonadales</taxon>
        <taxon>Erythrobacteraceae</taxon>
        <taxon>Pelagerythrobacter</taxon>
    </lineage>
</organism>
<evidence type="ECO:0000256" key="3">
    <source>
        <dbReference type="ARBA" id="ARBA00022448"/>
    </source>
</evidence>
<keyword evidence="7 16" id="KW-0732">Signal</keyword>
<evidence type="ECO:0000256" key="2">
    <source>
        <dbReference type="ARBA" id="ARBA00009810"/>
    </source>
</evidence>
<evidence type="ECO:0000256" key="4">
    <source>
        <dbReference type="ARBA" id="ARBA00022452"/>
    </source>
</evidence>
<keyword evidence="4 14" id="KW-1134">Transmembrane beta strand</keyword>
<keyword evidence="9" id="KW-0406">Ion transport</keyword>
<accession>A0ABW9UXR8</accession>
<keyword evidence="10 15" id="KW-0798">TonB box</keyword>
<gene>
    <name evidence="19" type="ORF">GRI72_12390</name>
</gene>
<proteinExistence type="inferred from homology"/>
<dbReference type="PROSITE" id="PS52016">
    <property type="entry name" value="TONB_DEPENDENT_REC_3"/>
    <property type="match status" value="1"/>
</dbReference>
<reference evidence="19 20" key="1">
    <citation type="submission" date="2019-12" db="EMBL/GenBank/DDBJ databases">
        <title>Genomic-based taxomic classification of the family Erythrobacteraceae.</title>
        <authorList>
            <person name="Xu L."/>
        </authorList>
    </citation>
    <scope>NUCLEOTIDE SEQUENCE [LARGE SCALE GENOMIC DNA]</scope>
    <source>
        <strain evidence="19 20">H32</strain>
    </source>
</reference>
<keyword evidence="3 14" id="KW-0813">Transport</keyword>
<evidence type="ECO:0000256" key="9">
    <source>
        <dbReference type="ARBA" id="ARBA00023065"/>
    </source>
</evidence>
<dbReference type="Gene3D" id="2.40.170.20">
    <property type="entry name" value="TonB-dependent receptor, beta-barrel domain"/>
    <property type="match status" value="1"/>
</dbReference>
<evidence type="ECO:0000256" key="5">
    <source>
        <dbReference type="ARBA" id="ARBA00022496"/>
    </source>
</evidence>
<evidence type="ECO:0000313" key="19">
    <source>
        <dbReference type="EMBL" id="MXO69619.1"/>
    </source>
</evidence>
<evidence type="ECO:0000256" key="13">
    <source>
        <dbReference type="ARBA" id="ARBA00023237"/>
    </source>
</evidence>
<comment type="caution">
    <text evidence="19">The sequence shown here is derived from an EMBL/GenBank/DDBJ whole genome shotgun (WGS) entry which is preliminary data.</text>
</comment>
<keyword evidence="5" id="KW-0410">Iron transport</keyword>
<dbReference type="InterPro" id="IPR037066">
    <property type="entry name" value="Plug_dom_sf"/>
</dbReference>
<evidence type="ECO:0000256" key="6">
    <source>
        <dbReference type="ARBA" id="ARBA00022692"/>
    </source>
</evidence>
<evidence type="ECO:0000256" key="12">
    <source>
        <dbReference type="ARBA" id="ARBA00023170"/>
    </source>
</evidence>
<feature type="domain" description="TonB-dependent receptor plug" evidence="18">
    <location>
        <begin position="60"/>
        <end position="160"/>
    </location>
</feature>